<comment type="caution">
    <text evidence="2">The sequence shown here is derived from an EMBL/GenBank/DDBJ whole genome shotgun (WGS) entry which is preliminary data.</text>
</comment>
<keyword evidence="2" id="KW-0378">Hydrolase</keyword>
<organism evidence="2 3">
    <name type="scientific">Shewanella zhuhaiensis</name>
    <dbReference type="NCBI Taxonomy" id="2919576"/>
    <lineage>
        <taxon>Bacteria</taxon>
        <taxon>Pseudomonadati</taxon>
        <taxon>Pseudomonadota</taxon>
        <taxon>Gammaproteobacteria</taxon>
        <taxon>Alteromonadales</taxon>
        <taxon>Shewanellaceae</taxon>
        <taxon>Shewanella</taxon>
    </lineage>
</organism>
<evidence type="ECO:0000313" key="3">
    <source>
        <dbReference type="Proteomes" id="UP001297581"/>
    </source>
</evidence>
<name>A0AAJ1BJR6_9GAMM</name>
<feature type="chain" id="PRO_5042503898" evidence="1">
    <location>
        <begin position="25"/>
        <end position="400"/>
    </location>
</feature>
<evidence type="ECO:0000313" key="2">
    <source>
        <dbReference type="EMBL" id="MCH4296110.1"/>
    </source>
</evidence>
<accession>A0AAJ1BJR6</accession>
<dbReference type="EMBL" id="JAKUDL010000007">
    <property type="protein sequence ID" value="MCH4296110.1"/>
    <property type="molecule type" value="Genomic_DNA"/>
</dbReference>
<dbReference type="InterPro" id="IPR029058">
    <property type="entry name" value="AB_hydrolase_fold"/>
</dbReference>
<dbReference type="Proteomes" id="UP001297581">
    <property type="component" value="Unassembled WGS sequence"/>
</dbReference>
<dbReference type="GO" id="GO:0016787">
    <property type="term" value="F:hydrolase activity"/>
    <property type="evidence" value="ECO:0007669"/>
    <property type="project" value="UniProtKB-KW"/>
</dbReference>
<feature type="signal peptide" evidence="1">
    <location>
        <begin position="1"/>
        <end position="24"/>
    </location>
</feature>
<dbReference type="Pfam" id="PF00756">
    <property type="entry name" value="Esterase"/>
    <property type="match status" value="1"/>
</dbReference>
<gene>
    <name evidence="2" type="ORF">MJ923_17510</name>
</gene>
<keyword evidence="1" id="KW-0732">Signal</keyword>
<dbReference type="SUPFAM" id="SSF53474">
    <property type="entry name" value="alpha/beta-Hydrolases"/>
    <property type="match status" value="1"/>
</dbReference>
<evidence type="ECO:0000256" key="1">
    <source>
        <dbReference type="SAM" id="SignalP"/>
    </source>
</evidence>
<reference evidence="2 3" key="1">
    <citation type="submission" date="2022-02" db="EMBL/GenBank/DDBJ databases">
        <title>The genome sequence of Shewanella sp. 3B26.</title>
        <authorList>
            <person name="Du J."/>
        </authorList>
    </citation>
    <scope>NUCLEOTIDE SEQUENCE [LARGE SCALE GENOMIC DNA]</scope>
    <source>
        <strain evidence="2 3">3B26</strain>
    </source>
</reference>
<dbReference type="RefSeq" id="WP_240592194.1">
    <property type="nucleotide sequence ID" value="NZ_JAKUDL010000007.1"/>
</dbReference>
<dbReference type="AlphaFoldDB" id="A0AAJ1BJR6"/>
<dbReference type="InterPro" id="IPR011990">
    <property type="entry name" value="TPR-like_helical_dom_sf"/>
</dbReference>
<dbReference type="Gene3D" id="3.40.50.1820">
    <property type="entry name" value="alpha/beta hydrolase"/>
    <property type="match status" value="1"/>
</dbReference>
<proteinExistence type="predicted"/>
<dbReference type="InterPro" id="IPR000801">
    <property type="entry name" value="Esterase-like"/>
</dbReference>
<sequence>MRIIITLLLGSLLSISALSPQVQAAEGPSSDSLEVRSPLLGDEPATFTITLPANYGEDKTQKYVLMLDWHPRAQPLLAGMQDWMSHNGGWPWVETIVITPPNGHQGLGMLKSAAIETGDEALLDFVENSLLPAVEAKYLSNGFKIVSGFTGNGGLVLYSLLHRPALFNGYIAISPVLSDDFAKLQSQAKTRLKTLDKSLAGKTRFLQISTSDSDFESGELGAFAEFETLLKAKAPESLKWQSLRFDGTYYMTQPVLGVAHGIEFVFDDVHKPLAADSAVSQQGVAAILAYYQHLSRDVYGFEVSAEGTLTALAKASLPDAPQQAMAVLTEAAAALPKNHSLKFELATIQASQGKNAAAAKQLEQALALTDHPYWQHHYQRMLTQLQASKEGNAVTLSLRE</sequence>
<protein>
    <submittedName>
        <fullName evidence="2">Alpha/beta hydrolase-fold protein</fullName>
    </submittedName>
</protein>
<keyword evidence="3" id="KW-1185">Reference proteome</keyword>
<dbReference type="SUPFAM" id="SSF48452">
    <property type="entry name" value="TPR-like"/>
    <property type="match status" value="1"/>
</dbReference>